<name>A0A1B2LZ78_9GAMM</name>
<dbReference type="STRING" id="1789224.BFG52_07640"/>
<dbReference type="OrthoDB" id="6688133at2"/>
<keyword evidence="2" id="KW-1185">Reference proteome</keyword>
<gene>
    <name evidence="1" type="ORF">BFG52_07640</name>
</gene>
<evidence type="ECO:0000313" key="2">
    <source>
        <dbReference type="Proteomes" id="UP000093391"/>
    </source>
</evidence>
<sequence length="159" mass="17854">MNILLKCVKQSGYSLRHPSGVIAQQLDGGAPRMRRIARNNWRTVNVSWTVRASGYQYLCAFHEVWCENPSQPFYANLIVDGPEYKAYTCHFVPDSFGLDSKEGPIFNVSAQFIVKPIVDRDLNQVIVEAGNEGVDINDILNPLDHLVNVALPNALRNIK</sequence>
<dbReference type="AlphaFoldDB" id="A0A1B2LZ78"/>
<protein>
    <submittedName>
        <fullName evidence="1">Uncharacterized protein</fullName>
    </submittedName>
</protein>
<organism evidence="1 2">
    <name type="scientific">Acinetobacter larvae</name>
    <dbReference type="NCBI Taxonomy" id="1789224"/>
    <lineage>
        <taxon>Bacteria</taxon>
        <taxon>Pseudomonadati</taxon>
        <taxon>Pseudomonadota</taxon>
        <taxon>Gammaproteobacteria</taxon>
        <taxon>Moraxellales</taxon>
        <taxon>Moraxellaceae</taxon>
        <taxon>Acinetobacter</taxon>
    </lineage>
</organism>
<dbReference type="KEGG" id="ala:BFG52_07640"/>
<dbReference type="Proteomes" id="UP000093391">
    <property type="component" value="Chromosome"/>
</dbReference>
<dbReference type="RefSeq" id="WP_067554267.1">
    <property type="nucleotide sequence ID" value="NZ_CP016895.1"/>
</dbReference>
<dbReference type="EMBL" id="CP016895">
    <property type="protein sequence ID" value="AOA58237.1"/>
    <property type="molecule type" value="Genomic_DNA"/>
</dbReference>
<accession>A0A1B2LZ78</accession>
<proteinExistence type="predicted"/>
<reference evidence="1 2" key="1">
    <citation type="submission" date="2016-08" db="EMBL/GenBank/DDBJ databases">
        <authorList>
            <person name="Seilhamer J.J."/>
        </authorList>
    </citation>
    <scope>NUCLEOTIDE SEQUENCE [LARGE SCALE GENOMIC DNA]</scope>
    <source>
        <strain evidence="1 2">BRTC-1</strain>
    </source>
</reference>
<evidence type="ECO:0000313" key="1">
    <source>
        <dbReference type="EMBL" id="AOA58237.1"/>
    </source>
</evidence>